<evidence type="ECO:0000256" key="1">
    <source>
        <dbReference type="ARBA" id="ARBA00011043"/>
    </source>
</evidence>
<evidence type="ECO:0000256" key="3">
    <source>
        <dbReference type="ARBA" id="ARBA00022694"/>
    </source>
</evidence>
<dbReference type="PANTHER" id="PTHR42714:SF2">
    <property type="entry name" value="TRNA MODIFICATION GTPASE GTPBP3, MITOCHONDRIAL"/>
    <property type="match status" value="1"/>
</dbReference>
<dbReference type="SUPFAM" id="SSF52540">
    <property type="entry name" value="P-loop containing nucleoside triphosphate hydrolases"/>
    <property type="match status" value="1"/>
</dbReference>
<sequence length="446" mass="49356">MVENICAIATPYGTGAISIIRCSGPDAIVLVERLFKGKKLTKVPSHTIHHGYILDQNQIVDEVLCNVFKQPTSFDGENAVEINCHGGVFVTRKILRLLLKNGFRLAEPGEFSKRAFLNGRLDLTQAEAIMDIISAENDWALQSAQSSLLKKTSHLIADLRNQLLDVLAKIEVNIDYPEYEDNPTITKKELLPQLLGLQKQMETILSASKISKLVLHGIQTALVGKPNVGKSSLLNLLLDEDKAIVSSVAGTTRDFVEGSLTIGNITLHLIDTAGIRQSKDEVERIGIKRSTQAIEQADLVLLVLDVSKPLEEEDYSLLEKTKSKKRILIANKCDLPPVWQMDDLVFLSAEKKTGLDALIEKIYEMTEMNTFSVEKDAYLSNDRQILLMEKAFLSLKQAMEATESGMDVDLIEIDVKSAFDALGEITGQTSPDELITALFTKFCLGK</sequence>
<dbReference type="GO" id="GO:0042802">
    <property type="term" value="F:identical protein binding"/>
    <property type="evidence" value="ECO:0007669"/>
    <property type="project" value="UniProtKB-ARBA"/>
</dbReference>
<dbReference type="FunFam" id="3.30.1360.120:FF:000003">
    <property type="entry name" value="tRNA modification GTPase MnmE"/>
    <property type="match status" value="1"/>
</dbReference>
<feature type="binding site" evidence="10">
    <location>
        <begin position="271"/>
        <end position="274"/>
    </location>
    <ligand>
        <name>GTP</name>
        <dbReference type="ChEBI" id="CHEBI:37565"/>
    </ligand>
</feature>
<comment type="caution">
    <text evidence="13">The sequence shown here is derived from an EMBL/GenBank/DDBJ whole genome shotgun (WGS) entry which is preliminary data.</text>
</comment>
<feature type="binding site" evidence="10">
    <location>
        <position position="231"/>
    </location>
    <ligand>
        <name>Mg(2+)</name>
        <dbReference type="ChEBI" id="CHEBI:18420"/>
    </ligand>
</feature>
<dbReference type="EC" id="3.6.-.-" evidence="10"/>
<keyword evidence="3 10" id="KW-0819">tRNA processing</keyword>
<name>A0A9D1GPS6_9MOLU</name>
<dbReference type="InterPro" id="IPR031168">
    <property type="entry name" value="G_TrmE"/>
</dbReference>
<dbReference type="NCBIfam" id="TIGR00231">
    <property type="entry name" value="small_GTP"/>
    <property type="match status" value="1"/>
</dbReference>
<feature type="binding site" evidence="10">
    <location>
        <begin position="227"/>
        <end position="232"/>
    </location>
    <ligand>
        <name>GTP</name>
        <dbReference type="ChEBI" id="CHEBI:37565"/>
    </ligand>
</feature>
<feature type="binding site" evidence="10">
    <location>
        <position position="81"/>
    </location>
    <ligand>
        <name>(6S)-5-formyl-5,6,7,8-tetrahydrofolate</name>
        <dbReference type="ChEBI" id="CHEBI:57457"/>
    </ligand>
</feature>
<evidence type="ECO:0000256" key="11">
    <source>
        <dbReference type="RuleBase" id="RU003313"/>
    </source>
</evidence>
<dbReference type="AlphaFoldDB" id="A0A9D1GPS6"/>
<dbReference type="InterPro" id="IPR006073">
    <property type="entry name" value="GTP-bd"/>
</dbReference>
<reference evidence="13" key="2">
    <citation type="journal article" date="2021" name="PeerJ">
        <title>Extensive microbial diversity within the chicken gut microbiome revealed by metagenomics and culture.</title>
        <authorList>
            <person name="Gilroy R."/>
            <person name="Ravi A."/>
            <person name="Getino M."/>
            <person name="Pursley I."/>
            <person name="Horton D.L."/>
            <person name="Alikhan N.F."/>
            <person name="Baker D."/>
            <person name="Gharbi K."/>
            <person name="Hall N."/>
            <person name="Watson M."/>
            <person name="Adriaenssens E.M."/>
            <person name="Foster-Nyarko E."/>
            <person name="Jarju S."/>
            <person name="Secka A."/>
            <person name="Antonio M."/>
            <person name="Oren A."/>
            <person name="Chaudhuri R.R."/>
            <person name="La Ragione R."/>
            <person name="Hildebrand F."/>
            <person name="Pallen M.J."/>
        </authorList>
    </citation>
    <scope>NUCLEOTIDE SEQUENCE</scope>
    <source>
        <strain evidence="13">ChiW17-6978</strain>
    </source>
</reference>
<dbReference type="Proteomes" id="UP000886758">
    <property type="component" value="Unassembled WGS sequence"/>
</dbReference>
<dbReference type="Pfam" id="PF10396">
    <property type="entry name" value="TrmE_N"/>
    <property type="match status" value="1"/>
</dbReference>
<dbReference type="Gene3D" id="1.20.120.430">
    <property type="entry name" value="tRNA modification GTPase MnmE domain 2"/>
    <property type="match status" value="1"/>
</dbReference>
<feature type="binding site" evidence="10">
    <location>
        <begin position="246"/>
        <end position="252"/>
    </location>
    <ligand>
        <name>GTP</name>
        <dbReference type="ChEBI" id="CHEBI:37565"/>
    </ligand>
</feature>
<proteinExistence type="inferred from homology"/>
<protein>
    <recommendedName>
        <fullName evidence="10">tRNA modification GTPase MnmE</fullName>
        <ecNumber evidence="10">3.6.-.-</ecNumber>
    </recommendedName>
</protein>
<dbReference type="InterPro" id="IPR027266">
    <property type="entry name" value="TrmE/GcvT-like"/>
</dbReference>
<evidence type="ECO:0000256" key="8">
    <source>
        <dbReference type="ARBA" id="ARBA00022958"/>
    </source>
</evidence>
<feature type="domain" description="TrmE-type G" evidence="12">
    <location>
        <begin position="217"/>
        <end position="367"/>
    </location>
</feature>
<dbReference type="HAMAP" id="MF_00379">
    <property type="entry name" value="GTPase_MnmE"/>
    <property type="match status" value="1"/>
</dbReference>
<dbReference type="Pfam" id="PF12631">
    <property type="entry name" value="MnmE_helical"/>
    <property type="match status" value="1"/>
</dbReference>
<comment type="similarity">
    <text evidence="1 10 11">Belongs to the TRAFAC class TrmE-Era-EngA-EngB-Septin-like GTPase superfamily. TrmE GTPase family.</text>
</comment>
<feature type="binding site" evidence="10">
    <location>
        <position position="246"/>
    </location>
    <ligand>
        <name>K(+)</name>
        <dbReference type="ChEBI" id="CHEBI:29103"/>
    </ligand>
</feature>
<dbReference type="InterPro" id="IPR018948">
    <property type="entry name" value="GTP-bd_TrmE_N"/>
</dbReference>
<dbReference type="GO" id="GO:0005525">
    <property type="term" value="F:GTP binding"/>
    <property type="evidence" value="ECO:0007669"/>
    <property type="project" value="UniProtKB-UniRule"/>
</dbReference>
<dbReference type="InterPro" id="IPR004520">
    <property type="entry name" value="GTPase_MnmE"/>
</dbReference>
<comment type="caution">
    <text evidence="10">Lacks conserved residue(s) required for the propagation of feature annotation.</text>
</comment>
<evidence type="ECO:0000259" key="12">
    <source>
        <dbReference type="PROSITE" id="PS51709"/>
    </source>
</evidence>
<dbReference type="NCBIfam" id="TIGR00450">
    <property type="entry name" value="mnmE_trmE_thdF"/>
    <property type="match status" value="1"/>
</dbReference>
<feature type="binding site" evidence="10">
    <location>
        <position position="252"/>
    </location>
    <ligand>
        <name>Mg(2+)</name>
        <dbReference type="ChEBI" id="CHEBI:18420"/>
    </ligand>
</feature>
<accession>A0A9D1GPS6</accession>
<dbReference type="CDD" id="cd14858">
    <property type="entry name" value="TrmE_N"/>
    <property type="match status" value="1"/>
</dbReference>
<dbReference type="CDD" id="cd04164">
    <property type="entry name" value="trmE"/>
    <property type="match status" value="1"/>
</dbReference>
<reference evidence="13" key="1">
    <citation type="submission" date="2020-10" db="EMBL/GenBank/DDBJ databases">
        <authorList>
            <person name="Gilroy R."/>
        </authorList>
    </citation>
    <scope>NUCLEOTIDE SEQUENCE</scope>
    <source>
        <strain evidence="13">ChiW17-6978</strain>
    </source>
</reference>
<keyword evidence="9 10" id="KW-0342">GTP-binding</keyword>
<keyword evidence="2 10" id="KW-0963">Cytoplasm</keyword>
<dbReference type="InterPro" id="IPR005225">
    <property type="entry name" value="Small_GTP-bd"/>
</dbReference>
<feature type="binding site" evidence="10">
    <location>
        <position position="21"/>
    </location>
    <ligand>
        <name>(6S)-5-formyl-5,6,7,8-tetrahydrofolate</name>
        <dbReference type="ChEBI" id="CHEBI:57457"/>
    </ligand>
</feature>
<keyword evidence="5 10" id="KW-0547">Nucleotide-binding</keyword>
<dbReference type="InterPro" id="IPR025867">
    <property type="entry name" value="MnmE_helical"/>
</dbReference>
<dbReference type="GO" id="GO:0005829">
    <property type="term" value="C:cytosol"/>
    <property type="evidence" value="ECO:0007669"/>
    <property type="project" value="TreeGrafter"/>
</dbReference>
<feature type="binding site" evidence="10">
    <location>
        <position position="248"/>
    </location>
    <ligand>
        <name>K(+)</name>
        <dbReference type="ChEBI" id="CHEBI:29103"/>
    </ligand>
</feature>
<keyword evidence="7 10" id="KW-0460">Magnesium</keyword>
<dbReference type="Gene3D" id="3.30.1360.120">
    <property type="entry name" value="Probable tRNA modification gtpase trme, domain 1"/>
    <property type="match status" value="1"/>
</dbReference>
<dbReference type="InterPro" id="IPR027368">
    <property type="entry name" value="MnmE_dom2"/>
</dbReference>
<dbReference type="GO" id="GO:0003924">
    <property type="term" value="F:GTPase activity"/>
    <property type="evidence" value="ECO:0007669"/>
    <property type="project" value="UniProtKB-UniRule"/>
</dbReference>
<dbReference type="InterPro" id="IPR027417">
    <property type="entry name" value="P-loop_NTPase"/>
</dbReference>
<dbReference type="PANTHER" id="PTHR42714">
    <property type="entry name" value="TRNA MODIFICATION GTPASE GTPBP3"/>
    <property type="match status" value="1"/>
</dbReference>
<dbReference type="GO" id="GO:0030488">
    <property type="term" value="P:tRNA methylation"/>
    <property type="evidence" value="ECO:0007669"/>
    <property type="project" value="TreeGrafter"/>
</dbReference>
<organism evidence="13 14">
    <name type="scientific">Candidatus Pelethenecus faecipullorum</name>
    <dbReference type="NCBI Taxonomy" id="2840900"/>
    <lineage>
        <taxon>Bacteria</taxon>
        <taxon>Bacillati</taxon>
        <taxon>Mycoplasmatota</taxon>
        <taxon>Mollicutes</taxon>
        <taxon>Candidatus Pelethenecus</taxon>
    </lineage>
</organism>
<dbReference type="GO" id="GO:0046872">
    <property type="term" value="F:metal ion binding"/>
    <property type="evidence" value="ECO:0007669"/>
    <property type="project" value="UniProtKB-KW"/>
</dbReference>
<dbReference type="GO" id="GO:0002098">
    <property type="term" value="P:tRNA wobble uridine modification"/>
    <property type="evidence" value="ECO:0007669"/>
    <property type="project" value="TreeGrafter"/>
</dbReference>
<comment type="function">
    <text evidence="10">Exhibits a very high intrinsic GTPase hydrolysis rate. Involved in the addition of a carboxymethylaminomethyl (cmnm) group at the wobble position (U34) of certain tRNAs, forming tRNA-cmnm(5)s(2)U34.</text>
</comment>
<comment type="cofactor">
    <cofactor evidence="10">
        <name>K(+)</name>
        <dbReference type="ChEBI" id="CHEBI:29103"/>
    </cofactor>
    <text evidence="10">Binds 1 potassium ion per subunit.</text>
</comment>
<dbReference type="Pfam" id="PF01926">
    <property type="entry name" value="MMR_HSR1"/>
    <property type="match status" value="1"/>
</dbReference>
<dbReference type="EMBL" id="DVLF01000011">
    <property type="protein sequence ID" value="HIT49447.1"/>
    <property type="molecule type" value="Genomic_DNA"/>
</dbReference>
<dbReference type="Gene3D" id="3.40.50.300">
    <property type="entry name" value="P-loop containing nucleotide triphosphate hydrolases"/>
    <property type="match status" value="1"/>
</dbReference>
<evidence type="ECO:0000256" key="2">
    <source>
        <dbReference type="ARBA" id="ARBA00022490"/>
    </source>
</evidence>
<evidence type="ECO:0000256" key="9">
    <source>
        <dbReference type="ARBA" id="ARBA00023134"/>
    </source>
</evidence>
<keyword evidence="4 10" id="KW-0479">Metal-binding</keyword>
<evidence type="ECO:0000256" key="5">
    <source>
        <dbReference type="ARBA" id="ARBA00022741"/>
    </source>
</evidence>
<comment type="subunit">
    <text evidence="10">Homodimer. Heterotetramer of two MnmE and two MnmG subunits.</text>
</comment>
<feature type="binding site" evidence="10">
    <location>
        <position position="227"/>
    </location>
    <ligand>
        <name>K(+)</name>
        <dbReference type="ChEBI" id="CHEBI:29103"/>
    </ligand>
</feature>
<evidence type="ECO:0000256" key="7">
    <source>
        <dbReference type="ARBA" id="ARBA00022842"/>
    </source>
</evidence>
<evidence type="ECO:0000313" key="14">
    <source>
        <dbReference type="Proteomes" id="UP000886758"/>
    </source>
</evidence>
<gene>
    <name evidence="10 13" type="primary">mnmE</name>
    <name evidence="10" type="synonym">trmE</name>
    <name evidence="13" type="ORF">IAD46_00300</name>
</gene>
<evidence type="ECO:0000313" key="13">
    <source>
        <dbReference type="EMBL" id="HIT49447.1"/>
    </source>
</evidence>
<evidence type="ECO:0000256" key="6">
    <source>
        <dbReference type="ARBA" id="ARBA00022801"/>
    </source>
</evidence>
<feature type="binding site" evidence="10">
    <location>
        <position position="446"/>
    </location>
    <ligand>
        <name>(6S)-5-formyl-5,6,7,8-tetrahydrofolate</name>
        <dbReference type="ChEBI" id="CHEBI:57457"/>
    </ligand>
</feature>
<dbReference type="PROSITE" id="PS51709">
    <property type="entry name" value="G_TRME"/>
    <property type="match status" value="1"/>
</dbReference>
<feature type="binding site" evidence="10">
    <location>
        <position position="120"/>
    </location>
    <ligand>
        <name>(6S)-5-formyl-5,6,7,8-tetrahydrofolate</name>
        <dbReference type="ChEBI" id="CHEBI:57457"/>
    </ligand>
</feature>
<dbReference type="FunFam" id="3.40.50.300:FF:001376">
    <property type="entry name" value="tRNA modification GTPase MnmE"/>
    <property type="match status" value="1"/>
</dbReference>
<evidence type="ECO:0000256" key="10">
    <source>
        <dbReference type="HAMAP-Rule" id="MF_00379"/>
    </source>
</evidence>
<comment type="subcellular location">
    <subcellularLocation>
        <location evidence="10">Cytoplasm</location>
    </subcellularLocation>
</comment>
<evidence type="ECO:0000256" key="4">
    <source>
        <dbReference type="ARBA" id="ARBA00022723"/>
    </source>
</evidence>
<keyword evidence="8 10" id="KW-0630">Potassium</keyword>
<keyword evidence="6 10" id="KW-0378">Hydrolase</keyword>
<feature type="binding site" evidence="10">
    <location>
        <position position="251"/>
    </location>
    <ligand>
        <name>K(+)</name>
        <dbReference type="ChEBI" id="CHEBI:29103"/>
    </ligand>
</feature>
<dbReference type="PRINTS" id="PR00326">
    <property type="entry name" value="GTP1OBG"/>
</dbReference>